<dbReference type="GO" id="GO:0003677">
    <property type="term" value="F:DNA binding"/>
    <property type="evidence" value="ECO:0007669"/>
    <property type="project" value="UniProtKB-UniRule"/>
</dbReference>
<evidence type="ECO:0000256" key="17">
    <source>
        <dbReference type="PROSITE-ProRule" id="PRU00322"/>
    </source>
</evidence>
<dbReference type="Pfam" id="PF00752">
    <property type="entry name" value="XPG_N"/>
    <property type="match status" value="1"/>
</dbReference>
<dbReference type="InterPro" id="IPR029060">
    <property type="entry name" value="PIN-like_dom_sf"/>
</dbReference>
<dbReference type="GO" id="GO:0005730">
    <property type="term" value="C:nucleolus"/>
    <property type="evidence" value="ECO:0007669"/>
    <property type="project" value="UniProtKB-SubCell"/>
</dbReference>
<evidence type="ECO:0000256" key="2">
    <source>
        <dbReference type="ARBA" id="ARBA00022705"/>
    </source>
</evidence>
<keyword evidence="12 16" id="KW-0496">Mitochondrion</keyword>
<keyword evidence="14 16" id="KW-0539">Nucleus</keyword>
<dbReference type="FunFam" id="3.40.50.1010:FF:000016">
    <property type="entry name" value="Flap endonuclease 1"/>
    <property type="match status" value="1"/>
</dbReference>
<evidence type="ECO:0000256" key="15">
    <source>
        <dbReference type="ARBA" id="ARBA00029382"/>
    </source>
</evidence>
<keyword evidence="4 16" id="KW-0479">Metal-binding</keyword>
<dbReference type="SMART" id="SM00547">
    <property type="entry name" value="ZnF_RBZ"/>
    <property type="match status" value="1"/>
</dbReference>
<dbReference type="PRINTS" id="PR00853">
    <property type="entry name" value="XPGRADSUPER"/>
</dbReference>
<evidence type="ECO:0000256" key="14">
    <source>
        <dbReference type="ARBA" id="ARBA00023242"/>
    </source>
</evidence>
<dbReference type="Gene3D" id="3.40.50.1010">
    <property type="entry name" value="5'-nuclease"/>
    <property type="match status" value="1"/>
</dbReference>
<comment type="subcellular location">
    <subcellularLocation>
        <location evidence="16">Nucleus</location>
        <location evidence="16">Nucleolus</location>
    </subcellularLocation>
    <subcellularLocation>
        <location evidence="16">Nucleus</location>
        <location evidence="16">Nucleoplasm</location>
    </subcellularLocation>
    <subcellularLocation>
        <location evidence="16">Mitochondrion</location>
    </subcellularLocation>
    <text evidence="16">Resides mostly in the nucleoli and relocalizes to the nucleoplasm upon DNA damage.</text>
</comment>
<dbReference type="GO" id="GO:0017108">
    <property type="term" value="F:5'-flap endonuclease activity"/>
    <property type="evidence" value="ECO:0007669"/>
    <property type="project" value="UniProtKB-UniRule"/>
</dbReference>
<dbReference type="InterPro" id="IPR002421">
    <property type="entry name" value="5-3_exonuclease"/>
</dbReference>
<dbReference type="SUPFAM" id="SSF90209">
    <property type="entry name" value="Ran binding protein zinc finger-like"/>
    <property type="match status" value="1"/>
</dbReference>
<dbReference type="GO" id="GO:0005739">
    <property type="term" value="C:mitochondrion"/>
    <property type="evidence" value="ECO:0007669"/>
    <property type="project" value="UniProtKB-SubCell"/>
</dbReference>
<dbReference type="HAMAP" id="MF_00614">
    <property type="entry name" value="Fen"/>
    <property type="match status" value="1"/>
</dbReference>
<comment type="similarity">
    <text evidence="16">Belongs to the XPG/RAD2 endonuclease family. FEN1 subfamily.</text>
</comment>
<evidence type="ECO:0000256" key="7">
    <source>
        <dbReference type="ARBA" id="ARBA00022771"/>
    </source>
</evidence>
<dbReference type="EMBL" id="CAMXCT020000971">
    <property type="protein sequence ID" value="CAL1138632.1"/>
    <property type="molecule type" value="Genomic_DNA"/>
</dbReference>
<keyword evidence="8 16" id="KW-0378">Hydrolase</keyword>
<dbReference type="GO" id="GO:0005654">
    <property type="term" value="C:nucleoplasm"/>
    <property type="evidence" value="ECO:0007669"/>
    <property type="project" value="UniProtKB-SubCell"/>
</dbReference>
<dbReference type="Pfam" id="PF00867">
    <property type="entry name" value="XPG_I"/>
    <property type="match status" value="1"/>
</dbReference>
<dbReference type="AlphaFoldDB" id="A0A9P1C5X9"/>
<accession>A0A9P1C5X9</accession>
<dbReference type="PROSITE" id="PS50199">
    <property type="entry name" value="ZF_RANBP2_2"/>
    <property type="match status" value="1"/>
</dbReference>
<keyword evidence="11 16" id="KW-0460">Magnesium</keyword>
<dbReference type="EC" id="3.1.-.-" evidence="16"/>
<keyword evidence="7 17" id="KW-0863">Zinc-finger</keyword>
<dbReference type="GO" id="GO:0008409">
    <property type="term" value="F:5'-3' exonuclease activity"/>
    <property type="evidence" value="ECO:0007669"/>
    <property type="project" value="UniProtKB-UniRule"/>
</dbReference>
<dbReference type="SMART" id="SM00475">
    <property type="entry name" value="53EXOc"/>
    <property type="match status" value="1"/>
</dbReference>
<dbReference type="InterPro" id="IPR001876">
    <property type="entry name" value="Znf_RanBP2"/>
</dbReference>
<evidence type="ECO:0000256" key="10">
    <source>
        <dbReference type="ARBA" id="ARBA00022839"/>
    </source>
</evidence>
<dbReference type="SMART" id="SM00484">
    <property type="entry name" value="XPGI"/>
    <property type="match status" value="1"/>
</dbReference>
<evidence type="ECO:0000256" key="8">
    <source>
        <dbReference type="ARBA" id="ARBA00022801"/>
    </source>
</evidence>
<sequence length="442" mass="48726">MGIKGLFPYLVEAAPKAYNTSELKRYTGRRLAVDASAWMYQFLTIVRTGAAAENLQNNQGAATSHLQGFVLRTLKLLEAGVHPIFVFDGKPPDMKMAVNAARREVREQAAEEHAAAVSSGAKGEEVYKAASRSTRVTKEHGEHAKEILRAMGMPVVEAPGEAEAACAQLCIEGQVYAAVTEDMDVLTFGAPRQIKNLFDVEGSRARQPKPAQEIDLSKVLDALSYSQDQFIEFCILCGCDYLPHLSCIGPKTAAQIFQREGSLGKVVASIRAGRGPKGCNVPEDWDWKSAKKVFQQGAKDLQADALESIRNLRESFDVEGLRYLLVEKHQFSASRVDTMVDRLRKARAPGGAASSRRIESFFQASPKRRRMEPVATSAVVLLDEDPIEDPVKSTESEWSCEKCTFSNHSQLVKCEMCQHPREPKVLKLPLKASAKVIDLDDD</sequence>
<evidence type="ECO:0000256" key="12">
    <source>
        <dbReference type="ARBA" id="ARBA00023128"/>
    </source>
</evidence>
<dbReference type="PROSITE" id="PS01358">
    <property type="entry name" value="ZF_RANBP2_1"/>
    <property type="match status" value="1"/>
</dbReference>
<reference evidence="19" key="1">
    <citation type="submission" date="2022-10" db="EMBL/GenBank/DDBJ databases">
        <authorList>
            <person name="Chen Y."/>
            <person name="Dougan E. K."/>
            <person name="Chan C."/>
            <person name="Rhodes N."/>
            <person name="Thang M."/>
        </authorList>
    </citation>
    <scope>NUCLEOTIDE SEQUENCE</scope>
</reference>
<dbReference type="Gene3D" id="1.10.150.20">
    <property type="entry name" value="5' to 3' exonuclease, C-terminal subdomain"/>
    <property type="match status" value="1"/>
</dbReference>
<evidence type="ECO:0000256" key="13">
    <source>
        <dbReference type="ARBA" id="ARBA00023204"/>
    </source>
</evidence>
<keyword evidence="1 16" id="KW-0597">Phosphoprotein</keyword>
<dbReference type="EMBL" id="CAMXCT030000971">
    <property type="protein sequence ID" value="CAL4772569.1"/>
    <property type="molecule type" value="Genomic_DNA"/>
</dbReference>
<dbReference type="GO" id="GO:0043137">
    <property type="term" value="P:DNA replication, removal of RNA primer"/>
    <property type="evidence" value="ECO:0007669"/>
    <property type="project" value="UniProtKB-UniRule"/>
</dbReference>
<evidence type="ECO:0000256" key="6">
    <source>
        <dbReference type="ARBA" id="ARBA00022763"/>
    </source>
</evidence>
<keyword evidence="3 16" id="KW-0540">Nuclease</keyword>
<dbReference type="CDD" id="cd09867">
    <property type="entry name" value="PIN_FEN1"/>
    <property type="match status" value="1"/>
</dbReference>
<reference evidence="20" key="2">
    <citation type="submission" date="2024-04" db="EMBL/GenBank/DDBJ databases">
        <authorList>
            <person name="Chen Y."/>
            <person name="Shah S."/>
            <person name="Dougan E. K."/>
            <person name="Thang M."/>
            <person name="Chan C."/>
        </authorList>
    </citation>
    <scope>NUCLEOTIDE SEQUENCE [LARGE SCALE GENOMIC DNA]</scope>
</reference>
<evidence type="ECO:0000259" key="18">
    <source>
        <dbReference type="PROSITE" id="PS50199"/>
    </source>
</evidence>
<dbReference type="PANTHER" id="PTHR11081:SF9">
    <property type="entry name" value="FLAP ENDONUCLEASE 1"/>
    <property type="match status" value="1"/>
</dbReference>
<protein>
    <recommendedName>
        <fullName evidence="16">Flap endonuclease 1</fullName>
        <shortName evidence="16">FEN-1</shortName>
        <ecNumber evidence="16">3.1.-.-</ecNumber>
    </recommendedName>
    <alternativeName>
        <fullName evidence="16">Flap structure-specific endonuclease 1</fullName>
    </alternativeName>
</protein>
<dbReference type="InterPro" id="IPR006084">
    <property type="entry name" value="XPG/Rad2"/>
</dbReference>
<dbReference type="SUPFAM" id="SSF88723">
    <property type="entry name" value="PIN domain-like"/>
    <property type="match status" value="1"/>
</dbReference>
<dbReference type="GO" id="GO:0000287">
    <property type="term" value="F:magnesium ion binding"/>
    <property type="evidence" value="ECO:0007669"/>
    <property type="project" value="UniProtKB-UniRule"/>
</dbReference>
<dbReference type="EMBL" id="CAMXCT010000971">
    <property type="protein sequence ID" value="CAI3985257.1"/>
    <property type="molecule type" value="Genomic_DNA"/>
</dbReference>
<dbReference type="Gene3D" id="2.30.30.380">
    <property type="entry name" value="Zn-finger domain of Sec23/24"/>
    <property type="match status" value="1"/>
</dbReference>
<dbReference type="OrthoDB" id="1937206at2759"/>
<dbReference type="InterPro" id="IPR023426">
    <property type="entry name" value="Flap_endonuc"/>
</dbReference>
<dbReference type="PANTHER" id="PTHR11081">
    <property type="entry name" value="FLAP ENDONUCLEASE FAMILY MEMBER"/>
    <property type="match status" value="1"/>
</dbReference>
<evidence type="ECO:0000313" key="21">
    <source>
        <dbReference type="Proteomes" id="UP001152797"/>
    </source>
</evidence>
<dbReference type="InterPro" id="IPR008918">
    <property type="entry name" value="HhH2"/>
</dbReference>
<evidence type="ECO:0000256" key="9">
    <source>
        <dbReference type="ARBA" id="ARBA00022833"/>
    </source>
</evidence>
<comment type="cofactor">
    <cofactor evidence="16">
        <name>Mg(2+)</name>
        <dbReference type="ChEBI" id="CHEBI:18420"/>
    </cofactor>
    <text evidence="16">Binds 2 magnesium ions per subunit. They probably participate in the reaction catalyzed by the enzyme. May bind an additional third magnesium ion after substrate binding.</text>
</comment>
<evidence type="ECO:0000256" key="11">
    <source>
        <dbReference type="ARBA" id="ARBA00022842"/>
    </source>
</evidence>
<dbReference type="InterPro" id="IPR006086">
    <property type="entry name" value="XPG-I_dom"/>
</dbReference>
<organism evidence="19">
    <name type="scientific">Cladocopium goreaui</name>
    <dbReference type="NCBI Taxonomy" id="2562237"/>
    <lineage>
        <taxon>Eukaryota</taxon>
        <taxon>Sar</taxon>
        <taxon>Alveolata</taxon>
        <taxon>Dinophyceae</taxon>
        <taxon>Suessiales</taxon>
        <taxon>Symbiodiniaceae</taxon>
        <taxon>Cladocopium</taxon>
    </lineage>
</organism>
<dbReference type="SMART" id="SM00485">
    <property type="entry name" value="XPGN"/>
    <property type="match status" value="1"/>
</dbReference>
<evidence type="ECO:0000256" key="1">
    <source>
        <dbReference type="ARBA" id="ARBA00022553"/>
    </source>
</evidence>
<evidence type="ECO:0000313" key="20">
    <source>
        <dbReference type="EMBL" id="CAL1138632.1"/>
    </source>
</evidence>
<keyword evidence="21" id="KW-1185">Reference proteome</keyword>
<dbReference type="InterPro" id="IPR036443">
    <property type="entry name" value="Znf_RanBP2_sf"/>
</dbReference>
<keyword evidence="2 16" id="KW-0235">DNA replication</keyword>
<dbReference type="SUPFAM" id="SSF47807">
    <property type="entry name" value="5' to 3' exonuclease, C-terminal subdomain"/>
    <property type="match status" value="1"/>
</dbReference>
<keyword evidence="9" id="KW-0862">Zinc</keyword>
<dbReference type="GO" id="GO:0006284">
    <property type="term" value="P:base-excision repair"/>
    <property type="evidence" value="ECO:0007669"/>
    <property type="project" value="UniProtKB-UniRule"/>
</dbReference>
<dbReference type="InterPro" id="IPR006085">
    <property type="entry name" value="XPG_DNA_repair_N"/>
</dbReference>
<comment type="caution">
    <text evidence="19">The sequence shown here is derived from an EMBL/GenBank/DDBJ whole genome shotgun (WGS) entry which is preliminary data.</text>
</comment>
<name>A0A9P1C5X9_9DINO</name>
<keyword evidence="6 16" id="KW-0227">DNA damage</keyword>
<evidence type="ECO:0000313" key="19">
    <source>
        <dbReference type="EMBL" id="CAI3985257.1"/>
    </source>
</evidence>
<evidence type="ECO:0000256" key="4">
    <source>
        <dbReference type="ARBA" id="ARBA00022723"/>
    </source>
</evidence>
<evidence type="ECO:0000256" key="16">
    <source>
        <dbReference type="HAMAP-Rule" id="MF_03140"/>
    </source>
</evidence>
<keyword evidence="13 16" id="KW-0234">DNA repair</keyword>
<proteinExistence type="inferred from homology"/>
<dbReference type="SMART" id="SM00279">
    <property type="entry name" value="HhH2"/>
    <property type="match status" value="1"/>
</dbReference>
<feature type="domain" description="RanBP2-type" evidence="18">
    <location>
        <begin position="394"/>
        <end position="423"/>
    </location>
</feature>
<comment type="function">
    <text evidence="15 16">Structure-specific nuclease with 5'-flap endonuclease and 5'-3' exonuclease activities involved in DNA replication and repair. During DNA replication, cleaves the 5'-overhanging flap structure that is generated by displacement synthesis when DNA polymerase encounters the 5'-end of a downstream Okazaki fragment. It enters the flap from the 5'-end and then tracks to cleave the flap base, leaving a nick for ligation. Also involved in the long patch base excision repair (LP-BER) pathway, by cleaving within the apurinic/apyrimidinic (AP) site-terminated flap. Acts as a genome stabilization factor that prevents flaps from equilibrating into structures that lead to duplications and deletions. Also possesses 5'-3' exonuclease activity on nicked or gapped double-stranded DNA, and exhibits RNase H activity. Also involved in replication and repair of rDNA and in repairing mitochondrial DNA.</text>
</comment>
<keyword evidence="10 16" id="KW-0269">Exonuclease</keyword>
<dbReference type="GO" id="GO:0008270">
    <property type="term" value="F:zinc ion binding"/>
    <property type="evidence" value="ECO:0007669"/>
    <property type="project" value="UniProtKB-KW"/>
</dbReference>
<evidence type="ECO:0000256" key="3">
    <source>
        <dbReference type="ARBA" id="ARBA00022722"/>
    </source>
</evidence>
<gene>
    <name evidence="19" type="ORF">C1SCF055_LOCUS12726</name>
</gene>
<keyword evidence="5 16" id="KW-0255">Endonuclease</keyword>
<dbReference type="InterPro" id="IPR036279">
    <property type="entry name" value="5-3_exonuclease_C_sf"/>
</dbReference>
<evidence type="ECO:0000256" key="5">
    <source>
        <dbReference type="ARBA" id="ARBA00022759"/>
    </source>
</evidence>
<dbReference type="Proteomes" id="UP001152797">
    <property type="component" value="Unassembled WGS sequence"/>
</dbReference>